<dbReference type="RefSeq" id="WP_301251719.1">
    <property type="nucleotide sequence ID" value="NZ_JBGFFX010000001.1"/>
</dbReference>
<dbReference type="EMBL" id="JBGFFX010000001">
    <property type="protein sequence ID" value="MEY8769163.1"/>
    <property type="molecule type" value="Genomic_DNA"/>
</dbReference>
<dbReference type="InterPro" id="IPR010652">
    <property type="entry name" value="DUF1232"/>
</dbReference>
<comment type="caution">
    <text evidence="6">The sequence shown here is derived from an EMBL/GenBank/DDBJ whole genome shotgun (WGS) entry which is preliminary data.</text>
</comment>
<keyword evidence="4" id="KW-0472">Membrane</keyword>
<keyword evidence="7" id="KW-1185">Reference proteome</keyword>
<keyword evidence="3" id="KW-1133">Transmembrane helix</keyword>
<evidence type="ECO:0000256" key="1">
    <source>
        <dbReference type="ARBA" id="ARBA00004127"/>
    </source>
</evidence>
<reference evidence="6 7" key="1">
    <citation type="submission" date="2024-07" db="EMBL/GenBank/DDBJ databases">
        <authorList>
            <person name="Hebao G."/>
        </authorList>
    </citation>
    <scope>NUCLEOTIDE SEQUENCE [LARGE SCALE GENOMIC DNA]</scope>
    <source>
        <strain evidence="6 7">ACCC 02193</strain>
    </source>
</reference>
<proteinExistence type="predicted"/>
<protein>
    <submittedName>
        <fullName evidence="6">YkvA family protein</fullName>
    </submittedName>
</protein>
<organism evidence="6 7">
    <name type="scientific">Erwinia aeris</name>
    <dbReference type="NCBI Taxonomy" id="3239803"/>
    <lineage>
        <taxon>Bacteria</taxon>
        <taxon>Pseudomonadati</taxon>
        <taxon>Pseudomonadota</taxon>
        <taxon>Gammaproteobacteria</taxon>
        <taxon>Enterobacterales</taxon>
        <taxon>Erwiniaceae</taxon>
        <taxon>Erwinia</taxon>
    </lineage>
</organism>
<evidence type="ECO:0000256" key="4">
    <source>
        <dbReference type="ARBA" id="ARBA00023136"/>
    </source>
</evidence>
<feature type="domain" description="DUF1232" evidence="5">
    <location>
        <begin position="2"/>
        <end position="29"/>
    </location>
</feature>
<name>A0ABV4E2N8_9GAMM</name>
<evidence type="ECO:0000313" key="7">
    <source>
        <dbReference type="Proteomes" id="UP001565243"/>
    </source>
</evidence>
<accession>A0ABV4E2N8</accession>
<dbReference type="Pfam" id="PF06803">
    <property type="entry name" value="DUF1232"/>
    <property type="match status" value="1"/>
</dbReference>
<dbReference type="Proteomes" id="UP001565243">
    <property type="component" value="Unassembled WGS sequence"/>
</dbReference>
<evidence type="ECO:0000256" key="2">
    <source>
        <dbReference type="ARBA" id="ARBA00022692"/>
    </source>
</evidence>
<comment type="subcellular location">
    <subcellularLocation>
        <location evidence="1">Endomembrane system</location>
        <topology evidence="1">Multi-pass membrane protein</topology>
    </subcellularLocation>
</comment>
<evidence type="ECO:0000313" key="6">
    <source>
        <dbReference type="EMBL" id="MEY8769163.1"/>
    </source>
</evidence>
<evidence type="ECO:0000256" key="3">
    <source>
        <dbReference type="ARBA" id="ARBA00022989"/>
    </source>
</evidence>
<gene>
    <name evidence="6" type="ORF">AB6T85_01740</name>
</gene>
<keyword evidence="2" id="KW-0812">Transmembrane</keyword>
<sequence length="65" mass="7049">MTIYAALAYFVLPIDAVPDALPVVGFTDDPGVPAGALAAVSMYINEDVKTRLQKKWQTGSTKRYC</sequence>
<evidence type="ECO:0000259" key="5">
    <source>
        <dbReference type="Pfam" id="PF06803"/>
    </source>
</evidence>